<dbReference type="KEGG" id="ptc:phytr_11130"/>
<accession>A0A2P1P9U9</accession>
<proteinExistence type="predicted"/>
<dbReference type="RefSeq" id="WP_106874860.1">
    <property type="nucleotide sequence ID" value="NZ_CP027845.1"/>
</dbReference>
<evidence type="ECO:0000313" key="2">
    <source>
        <dbReference type="Proteomes" id="UP000241762"/>
    </source>
</evidence>
<sequence length="326" mass="37422">MEIIVQIKYGSHLYGLDTADSDLDIKGVYIPEVRDILLQRVPPVVCYNRPKGQGEKNNSKDIDYELYNLQKFLNLLSKGHPVALEMLFAPDFAMLFPPKNEWFQIKKLAPQLLTKKGGAFVSYCKHQANKYGLNESRIAASRIALEFLIEAENRYGVKTKLKVIEEKLNNLSNVNRFLSVIKDPEVSRKVGYYFDICGKKIFLNSSIKSARIIAQHLVDEYNKIIMKAETNQDIDWKVLSHVVRLGHQAIELLTTNHITFPRPEAKHLLKIKQGCLPFKQISEEIERPLIDIEAAMIDSTLPNNFDPIIIDNFIEHVYGTKVKKRL</sequence>
<keyword evidence="2" id="KW-1185">Reference proteome</keyword>
<organism evidence="1 2">
    <name type="scientific">Candidatus Phycorickettsia trachydisci</name>
    <dbReference type="NCBI Taxonomy" id="2115978"/>
    <lineage>
        <taxon>Bacteria</taxon>
        <taxon>Pseudomonadati</taxon>
        <taxon>Pseudomonadota</taxon>
        <taxon>Alphaproteobacteria</taxon>
        <taxon>Rickettsiales</taxon>
        <taxon>Rickettsiaceae</taxon>
        <taxon>Candidatus Phycorickettsia</taxon>
    </lineage>
</organism>
<dbReference type="PANTHER" id="PTHR34817:SF1">
    <property type="entry name" value="NUCLEOTIDYLTRANSFERASE"/>
    <property type="match status" value="1"/>
</dbReference>
<evidence type="ECO:0000313" key="1">
    <source>
        <dbReference type="EMBL" id="AVP88038.1"/>
    </source>
</evidence>
<gene>
    <name evidence="1" type="ORF">phytr_11130</name>
</gene>
<evidence type="ECO:0008006" key="3">
    <source>
        <dbReference type="Google" id="ProtNLM"/>
    </source>
</evidence>
<dbReference type="AlphaFoldDB" id="A0A2P1P9U9"/>
<name>A0A2P1P9U9_9RICK</name>
<protein>
    <recommendedName>
        <fullName evidence="3">Nucleotidyltransferase</fullName>
    </recommendedName>
</protein>
<dbReference type="Pfam" id="PF10127">
    <property type="entry name" value="RlaP"/>
    <property type="match status" value="1"/>
</dbReference>
<reference evidence="1 2" key="1">
    <citation type="submission" date="2018-03" db="EMBL/GenBank/DDBJ databases">
        <title>A gene transfer event suggests a long-term partnership between eustigmatophyte algae and a novel lineage of endosymbiotic bacteria.</title>
        <authorList>
            <person name="Yurchenko T."/>
            <person name="Sevcikova T."/>
            <person name="Pribyl P."/>
            <person name="El Karkouri K."/>
            <person name="Klimes V."/>
            <person name="Amaral R."/>
            <person name="Zbrankova V."/>
            <person name="Kim E."/>
            <person name="Raoult D."/>
            <person name="Santos L.M.A."/>
            <person name="Elias M."/>
        </authorList>
    </citation>
    <scope>NUCLEOTIDE SEQUENCE [LARGE SCALE GENOMIC DNA]</scope>
    <source>
        <strain evidence="1">CCALA 838</strain>
    </source>
</reference>
<dbReference type="PANTHER" id="PTHR34817">
    <property type="entry name" value="NUCLEOTIDYLTRANSFERASE"/>
    <property type="match status" value="1"/>
</dbReference>
<dbReference type="EMBL" id="CP027845">
    <property type="protein sequence ID" value="AVP88038.1"/>
    <property type="molecule type" value="Genomic_DNA"/>
</dbReference>
<dbReference type="Proteomes" id="UP000241762">
    <property type="component" value="Chromosome"/>
</dbReference>
<dbReference type="InterPro" id="IPR018775">
    <property type="entry name" value="RlaP"/>
</dbReference>
<dbReference type="OrthoDB" id="5148222at2"/>